<feature type="compositionally biased region" description="Pro residues" evidence="18">
    <location>
        <begin position="416"/>
        <end position="429"/>
    </location>
</feature>
<evidence type="ECO:0000256" key="10">
    <source>
        <dbReference type="ARBA" id="ARBA00023180"/>
    </source>
</evidence>
<dbReference type="GeneID" id="36543697"/>
<dbReference type="GO" id="GO:0016757">
    <property type="term" value="F:glycosyltransferase activity"/>
    <property type="evidence" value="ECO:0007669"/>
    <property type="project" value="UniProtKB-KW"/>
</dbReference>
<dbReference type="GO" id="GO:0031505">
    <property type="term" value="P:fungal-type cell wall organization"/>
    <property type="evidence" value="ECO:0007669"/>
    <property type="project" value="TreeGrafter"/>
</dbReference>
<keyword evidence="10" id="KW-0325">Glycoprotein</keyword>
<comment type="caution">
    <text evidence="21">The sequence shown here is derived from an EMBL/GenBank/DDBJ whole genome shotgun (WGS) entry which is preliminary data.</text>
</comment>
<evidence type="ECO:0000256" key="7">
    <source>
        <dbReference type="ARBA" id="ARBA00022729"/>
    </source>
</evidence>
<dbReference type="VEuPathDB" id="FungiDB:P168DRAFT_284980"/>
<feature type="compositionally biased region" description="Low complexity" evidence="18">
    <location>
        <begin position="380"/>
        <end position="408"/>
    </location>
</feature>
<dbReference type="GO" id="GO:0008843">
    <property type="term" value="F:endochitinase activity"/>
    <property type="evidence" value="ECO:0007669"/>
    <property type="project" value="UniProtKB-EC"/>
</dbReference>
<keyword evidence="6" id="KW-0808">Transferase</keyword>
<dbReference type="PANTHER" id="PTHR10963:SF27">
    <property type="entry name" value="GLYCOSIDASE-RELATED"/>
    <property type="match status" value="1"/>
</dbReference>
<keyword evidence="22" id="KW-1185">Reference proteome</keyword>
<evidence type="ECO:0000256" key="16">
    <source>
        <dbReference type="PIRSR" id="PIRSR037299-1"/>
    </source>
</evidence>
<evidence type="ECO:0000256" key="4">
    <source>
        <dbReference type="ARBA" id="ARBA00022622"/>
    </source>
</evidence>
<evidence type="ECO:0000256" key="1">
    <source>
        <dbReference type="ARBA" id="ARBA00000822"/>
    </source>
</evidence>
<organism evidence="21 22">
    <name type="scientific">Aspergillus campestris (strain IBT 28561)</name>
    <dbReference type="NCBI Taxonomy" id="1392248"/>
    <lineage>
        <taxon>Eukaryota</taxon>
        <taxon>Fungi</taxon>
        <taxon>Dikarya</taxon>
        <taxon>Ascomycota</taxon>
        <taxon>Pezizomycotina</taxon>
        <taxon>Eurotiomycetes</taxon>
        <taxon>Eurotiomycetidae</taxon>
        <taxon>Eurotiales</taxon>
        <taxon>Aspergillaceae</taxon>
        <taxon>Aspergillus</taxon>
        <taxon>Aspergillus subgen. Circumdati</taxon>
    </lineage>
</organism>
<evidence type="ECO:0000256" key="2">
    <source>
        <dbReference type="ARBA" id="ARBA00004609"/>
    </source>
</evidence>
<dbReference type="GO" id="GO:0030246">
    <property type="term" value="F:carbohydrate binding"/>
    <property type="evidence" value="ECO:0007669"/>
    <property type="project" value="UniProtKB-KW"/>
</dbReference>
<evidence type="ECO:0000256" key="13">
    <source>
        <dbReference type="ARBA" id="ARBA00023316"/>
    </source>
</evidence>
<keyword evidence="8 15" id="KW-0378">Hydrolase</keyword>
<protein>
    <recommendedName>
        <fullName evidence="15">Crh-like protein</fullName>
        <ecNumber evidence="15">3.2.-.-</ecNumber>
    </recommendedName>
</protein>
<feature type="domain" description="GH16" evidence="20">
    <location>
        <begin position="29"/>
        <end position="250"/>
    </location>
</feature>
<evidence type="ECO:0000256" key="14">
    <source>
        <dbReference type="ARBA" id="ARBA00038074"/>
    </source>
</evidence>
<keyword evidence="7 19" id="KW-0732">Signal</keyword>
<reference evidence="21" key="1">
    <citation type="submission" date="2016-12" db="EMBL/GenBank/DDBJ databases">
        <title>The genomes of Aspergillus section Nigri reveals drivers in fungal speciation.</title>
        <authorList>
            <consortium name="DOE Joint Genome Institute"/>
            <person name="Vesth T.C."/>
            <person name="Nybo J."/>
            <person name="Theobald S."/>
            <person name="Brandl J."/>
            <person name="Frisvad J.C."/>
            <person name="Nielsen K.F."/>
            <person name="Lyhne E.K."/>
            <person name="Kogle M.E."/>
            <person name="Kuo A."/>
            <person name="Riley R."/>
            <person name="Clum A."/>
            <person name="Nolan M."/>
            <person name="Lipzen A."/>
            <person name="Salamov A."/>
            <person name="Henrissat B."/>
            <person name="Wiebenga A."/>
            <person name="De vries R.P."/>
            <person name="Grigoriev I.V."/>
            <person name="Mortensen U.H."/>
            <person name="Andersen M.R."/>
            <person name="Baker S.E."/>
        </authorList>
    </citation>
    <scope>NUCLEOTIDE SEQUENCE</scope>
    <source>
        <strain evidence="21">IBT 28561</strain>
    </source>
</reference>
<dbReference type="Gene3D" id="2.60.120.200">
    <property type="match status" value="1"/>
</dbReference>
<feature type="compositionally biased region" description="Low complexity" evidence="18">
    <location>
        <begin position="457"/>
        <end position="478"/>
    </location>
</feature>
<keyword evidence="5" id="KW-0328">Glycosyltransferase</keyword>
<evidence type="ECO:0000256" key="11">
    <source>
        <dbReference type="ARBA" id="ARBA00023288"/>
    </source>
</evidence>
<keyword evidence="11" id="KW-0449">Lipoprotein</keyword>
<keyword evidence="9 15" id="KW-0472">Membrane</keyword>
<keyword evidence="17" id="KW-1015">Disulfide bond</keyword>
<evidence type="ECO:0000256" key="19">
    <source>
        <dbReference type="SAM" id="SignalP"/>
    </source>
</evidence>
<dbReference type="CDD" id="cd02183">
    <property type="entry name" value="GH16_fungal_CRH1_transglycosylase"/>
    <property type="match status" value="1"/>
</dbReference>
<keyword evidence="12" id="KW-0326">Glycosidase</keyword>
<dbReference type="RefSeq" id="XP_024689417.1">
    <property type="nucleotide sequence ID" value="XM_024836173.1"/>
</dbReference>
<dbReference type="InterPro" id="IPR013320">
    <property type="entry name" value="ConA-like_dom_sf"/>
</dbReference>
<dbReference type="SUPFAM" id="SSF49899">
    <property type="entry name" value="Concanavalin A-like lectins/glucanases"/>
    <property type="match status" value="1"/>
</dbReference>
<dbReference type="EMBL" id="MSFM01000013">
    <property type="protein sequence ID" value="PKY00823.1"/>
    <property type="molecule type" value="Genomic_DNA"/>
</dbReference>
<feature type="signal peptide" evidence="19">
    <location>
        <begin position="1"/>
        <end position="20"/>
    </location>
</feature>
<keyword evidence="4" id="KW-0336">GPI-anchor</keyword>
<evidence type="ECO:0000256" key="18">
    <source>
        <dbReference type="SAM" id="MobiDB-lite"/>
    </source>
</evidence>
<feature type="compositionally biased region" description="Low complexity" evidence="18">
    <location>
        <begin position="286"/>
        <end position="306"/>
    </location>
</feature>
<dbReference type="AlphaFoldDB" id="A0A2I1CT67"/>
<comment type="catalytic activity">
    <reaction evidence="1">
        <text>Random endo-hydrolysis of N-acetyl-beta-D-glucosaminide (1-&gt;4)-beta-linkages in chitin and chitodextrins.</text>
        <dbReference type="EC" id="3.2.1.14"/>
    </reaction>
</comment>
<dbReference type="GO" id="GO:0098552">
    <property type="term" value="C:side of membrane"/>
    <property type="evidence" value="ECO:0007669"/>
    <property type="project" value="UniProtKB-KW"/>
</dbReference>
<evidence type="ECO:0000259" key="20">
    <source>
        <dbReference type="PROSITE" id="PS51762"/>
    </source>
</evidence>
<dbReference type="InterPro" id="IPR050546">
    <property type="entry name" value="Glycosyl_Hydrlase_16"/>
</dbReference>
<proteinExistence type="inferred from homology"/>
<evidence type="ECO:0000256" key="17">
    <source>
        <dbReference type="PIRSR" id="PIRSR037299-2"/>
    </source>
</evidence>
<evidence type="ECO:0000256" key="9">
    <source>
        <dbReference type="ARBA" id="ARBA00023136"/>
    </source>
</evidence>
<dbReference type="InterPro" id="IPR017168">
    <property type="entry name" value="CHR-like"/>
</dbReference>
<dbReference type="InterPro" id="IPR000757">
    <property type="entry name" value="Beta-glucanase-like"/>
</dbReference>
<dbReference type="PIRSF" id="PIRSF037299">
    <property type="entry name" value="Glycosidase_CRH1_prd"/>
    <property type="match status" value="1"/>
</dbReference>
<evidence type="ECO:0000256" key="5">
    <source>
        <dbReference type="ARBA" id="ARBA00022676"/>
    </source>
</evidence>
<dbReference type="Proteomes" id="UP000234254">
    <property type="component" value="Unassembled WGS sequence"/>
</dbReference>
<dbReference type="GO" id="GO:0009277">
    <property type="term" value="C:fungal-type cell wall"/>
    <property type="evidence" value="ECO:0007669"/>
    <property type="project" value="TreeGrafter"/>
</dbReference>
<keyword evidence="13" id="KW-0961">Cell wall biogenesis/degradation</keyword>
<evidence type="ECO:0000256" key="6">
    <source>
        <dbReference type="ARBA" id="ARBA00022679"/>
    </source>
</evidence>
<feature type="compositionally biased region" description="Low complexity" evidence="18">
    <location>
        <begin position="315"/>
        <end position="363"/>
    </location>
</feature>
<dbReference type="PANTHER" id="PTHR10963">
    <property type="entry name" value="GLYCOSYL HYDROLASE-RELATED"/>
    <property type="match status" value="1"/>
</dbReference>
<dbReference type="Pfam" id="PF00722">
    <property type="entry name" value="Glyco_hydro_16"/>
    <property type="match status" value="1"/>
</dbReference>
<dbReference type="EC" id="3.2.-.-" evidence="15"/>
<evidence type="ECO:0000256" key="3">
    <source>
        <dbReference type="ARBA" id="ARBA00022475"/>
    </source>
</evidence>
<feature type="active site" description="Proton donor" evidence="16">
    <location>
        <position position="125"/>
    </location>
</feature>
<dbReference type="GO" id="GO:0005975">
    <property type="term" value="P:carbohydrate metabolic process"/>
    <property type="evidence" value="ECO:0007669"/>
    <property type="project" value="InterPro"/>
</dbReference>
<feature type="compositionally biased region" description="Low complexity" evidence="18">
    <location>
        <begin position="430"/>
        <end position="449"/>
    </location>
</feature>
<dbReference type="OrthoDB" id="4781at2759"/>
<feature type="chain" id="PRO_5014112671" description="Crh-like protein" evidence="19">
    <location>
        <begin position="21"/>
        <end position="502"/>
    </location>
</feature>
<evidence type="ECO:0000313" key="21">
    <source>
        <dbReference type="EMBL" id="PKY00823.1"/>
    </source>
</evidence>
<feature type="active site" description="Nucleophile" evidence="16">
    <location>
        <position position="121"/>
    </location>
</feature>
<gene>
    <name evidence="21" type="ORF">P168DRAFT_284980</name>
</gene>
<feature type="region of interest" description="Disordered" evidence="18">
    <location>
        <begin position="284"/>
        <end position="484"/>
    </location>
</feature>
<feature type="disulfide bond" evidence="17">
    <location>
        <begin position="26"/>
        <end position="33"/>
    </location>
</feature>
<sequence>MPSKMYWAAALALGAQLVTAQTYTECNPMEENCPPNPGLATYTDFTDFTSGPDAFERWDTAAGSVTSTPLGAAFIINQQGDAPTIESDFYIFFGSVEVKMRAANGTGIISTTVLESDDLDEIDWEQVSTFDDQIQTNYFGKGNTTSYDRATTVAVSSPEETFHTYTVNWTPTQIEWILDGTVVRTLGYYDALGGQNYPQTPMRIRIGIWAGGDPSNAPGTISWAGGETDYNDAPFTMYLESVSVVNYYPAEWYAWGDMTGSYGSIEPLNGTSGAAVPGAISTEPVAQESPSDAPASEAPSPTPGAEDPSPDVPVSEASPTPTEAPTTEAPVPVPGSETPSSEATPAPSSEAPSSEVPTPESPSSAPPAETPGPVVPIPVVPSSEVPSSEVPSSEAPSSTPLPATPSSSGANQGGPIPLPTPTHAPPPHTPHTSPSTSPVETPPASSTSSKPLIPVPGSQTQSGSSSSSSASAAPTMPGGAAGSFDISMGAVVGALLVGLIQI</sequence>
<keyword evidence="3" id="KW-1003">Cell membrane</keyword>
<feature type="compositionally biased region" description="Pro residues" evidence="18">
    <location>
        <begin position="364"/>
        <end position="379"/>
    </location>
</feature>
<comment type="similarity">
    <text evidence="14">Belongs to the glycosyl hydrolase 16 family. CRH1 subfamily.</text>
</comment>
<comment type="subcellular location">
    <subcellularLocation>
        <location evidence="2">Cell membrane</location>
        <topology evidence="2">Lipid-anchor</topology>
        <topology evidence="2">GPI-anchor</topology>
    </subcellularLocation>
</comment>
<evidence type="ECO:0000256" key="8">
    <source>
        <dbReference type="ARBA" id="ARBA00022801"/>
    </source>
</evidence>
<dbReference type="PROSITE" id="PS51762">
    <property type="entry name" value="GH16_2"/>
    <property type="match status" value="1"/>
</dbReference>
<accession>A0A2I1CT67</accession>
<evidence type="ECO:0000256" key="15">
    <source>
        <dbReference type="PIRNR" id="PIRNR037299"/>
    </source>
</evidence>
<evidence type="ECO:0000256" key="12">
    <source>
        <dbReference type="ARBA" id="ARBA00023295"/>
    </source>
</evidence>
<dbReference type="GO" id="GO:0005886">
    <property type="term" value="C:plasma membrane"/>
    <property type="evidence" value="ECO:0007669"/>
    <property type="project" value="UniProtKB-SubCell"/>
</dbReference>
<name>A0A2I1CT67_ASPC2</name>
<evidence type="ECO:0000313" key="22">
    <source>
        <dbReference type="Proteomes" id="UP000234254"/>
    </source>
</evidence>